<evidence type="ECO:0000256" key="3">
    <source>
        <dbReference type="ARBA" id="ARBA00022989"/>
    </source>
</evidence>
<dbReference type="InterPro" id="IPR020846">
    <property type="entry name" value="MFS_dom"/>
</dbReference>
<dbReference type="PROSITE" id="PS50850">
    <property type="entry name" value="MFS"/>
    <property type="match status" value="1"/>
</dbReference>
<protein>
    <submittedName>
        <fullName evidence="7">Major Facilitator Superfamily protein</fullName>
    </submittedName>
</protein>
<dbReference type="Proteomes" id="UP000198859">
    <property type="component" value="Chromosome I"/>
</dbReference>
<dbReference type="GO" id="GO:0022857">
    <property type="term" value="F:transmembrane transporter activity"/>
    <property type="evidence" value="ECO:0007669"/>
    <property type="project" value="InterPro"/>
</dbReference>
<sequence>MLLVALGTALVLVTYVTPMSTVPATAADLGSGSGARAWILSSMSVGLAAGLLASGALGDARGRRRVYVGGLAVMGLGALLCALAPVSAVFVGARVVEGLGGAAVLSCGLAILAHTFTDPVERGRATGVWGASVGLGITVGALLAAGLDVGTGWREGYALTAVLVLALVVPSARGLGESRAAHPRRLDVAGTIALAGGLTLLVAGLTGIRAGLSPLVVALLALAVASLVAFVVVERRVAEPMVELRLLAEPGFLAATVGALGVGLGIIAMTSNVPLVVQLGLGEGVWTATWLILVWSATSVGTSLLVRRVALPLSGSATLGVALVVVGAGQLLGLGLTTGSSAWRLVPALAVAGLATGVLNAGLGREAVAHVPPDRAAMGSGTNNTARYLGAACGITLFSVLVQHAGPGAGAAAVVDGWQVAVVVAAALSWAAAVVVLVAARRGARTH</sequence>
<keyword evidence="2 5" id="KW-0812">Transmembrane</keyword>
<dbReference type="PANTHER" id="PTHR42718">
    <property type="entry name" value="MAJOR FACILITATOR SUPERFAMILY MULTIDRUG TRANSPORTER MFSC"/>
    <property type="match status" value="1"/>
</dbReference>
<dbReference type="Gene3D" id="1.20.1250.20">
    <property type="entry name" value="MFS general substrate transporter like domains"/>
    <property type="match status" value="2"/>
</dbReference>
<evidence type="ECO:0000256" key="1">
    <source>
        <dbReference type="ARBA" id="ARBA00004651"/>
    </source>
</evidence>
<feature type="transmembrane region" description="Helical" evidence="5">
    <location>
        <begin position="157"/>
        <end position="176"/>
    </location>
</feature>
<feature type="transmembrane region" description="Helical" evidence="5">
    <location>
        <begin position="318"/>
        <end position="336"/>
    </location>
</feature>
<dbReference type="Pfam" id="PF07690">
    <property type="entry name" value="MFS_1"/>
    <property type="match status" value="1"/>
</dbReference>
<dbReference type="SUPFAM" id="SSF103473">
    <property type="entry name" value="MFS general substrate transporter"/>
    <property type="match status" value="1"/>
</dbReference>
<dbReference type="PANTHER" id="PTHR42718:SF49">
    <property type="entry name" value="EXPORT PROTEIN"/>
    <property type="match status" value="1"/>
</dbReference>
<feature type="transmembrane region" description="Helical" evidence="5">
    <location>
        <begin position="385"/>
        <end position="406"/>
    </location>
</feature>
<evidence type="ECO:0000256" key="2">
    <source>
        <dbReference type="ARBA" id="ARBA00022692"/>
    </source>
</evidence>
<keyword evidence="3 5" id="KW-1133">Transmembrane helix</keyword>
<evidence type="ECO:0000259" key="6">
    <source>
        <dbReference type="PROSITE" id="PS50850"/>
    </source>
</evidence>
<feature type="transmembrane region" description="Helical" evidence="5">
    <location>
        <begin position="128"/>
        <end position="145"/>
    </location>
</feature>
<feature type="domain" description="Major facilitator superfamily (MFS) profile" evidence="6">
    <location>
        <begin position="1"/>
        <end position="444"/>
    </location>
</feature>
<evidence type="ECO:0000256" key="4">
    <source>
        <dbReference type="ARBA" id="ARBA00023136"/>
    </source>
</evidence>
<gene>
    <name evidence="7" type="ORF">SAMN04488570_2562</name>
</gene>
<feature type="transmembrane region" description="Helical" evidence="5">
    <location>
        <begin position="246"/>
        <end position="268"/>
    </location>
</feature>
<evidence type="ECO:0000313" key="7">
    <source>
        <dbReference type="EMBL" id="SDS73436.1"/>
    </source>
</evidence>
<feature type="transmembrane region" description="Helical" evidence="5">
    <location>
        <begin position="418"/>
        <end position="440"/>
    </location>
</feature>
<keyword evidence="4 5" id="KW-0472">Membrane</keyword>
<feature type="transmembrane region" description="Helical" evidence="5">
    <location>
        <begin position="66"/>
        <end position="93"/>
    </location>
</feature>
<dbReference type="STRING" id="642780.SAMN04488570_2562"/>
<keyword evidence="8" id="KW-1185">Reference proteome</keyword>
<dbReference type="AlphaFoldDB" id="A0A1H1UMJ6"/>
<dbReference type="GO" id="GO:0005886">
    <property type="term" value="C:plasma membrane"/>
    <property type="evidence" value="ECO:0007669"/>
    <property type="project" value="UniProtKB-SubCell"/>
</dbReference>
<proteinExistence type="predicted"/>
<accession>A0A1H1UMJ6</accession>
<comment type="subcellular location">
    <subcellularLocation>
        <location evidence="1">Cell membrane</location>
        <topology evidence="1">Multi-pass membrane protein</topology>
    </subcellularLocation>
</comment>
<feature type="transmembrane region" description="Helical" evidence="5">
    <location>
        <begin position="342"/>
        <end position="364"/>
    </location>
</feature>
<feature type="transmembrane region" description="Helical" evidence="5">
    <location>
        <begin position="288"/>
        <end position="306"/>
    </location>
</feature>
<reference evidence="8" key="1">
    <citation type="submission" date="2016-10" db="EMBL/GenBank/DDBJ databases">
        <authorList>
            <person name="Varghese N."/>
            <person name="Submissions S."/>
        </authorList>
    </citation>
    <scope>NUCLEOTIDE SEQUENCE [LARGE SCALE GENOMIC DNA]</scope>
    <source>
        <strain evidence="8">DSM 22127</strain>
    </source>
</reference>
<name>A0A1H1UMJ6_9ACTN</name>
<dbReference type="InterPro" id="IPR036259">
    <property type="entry name" value="MFS_trans_sf"/>
</dbReference>
<feature type="transmembrane region" description="Helical" evidence="5">
    <location>
        <begin position="36"/>
        <end position="54"/>
    </location>
</feature>
<feature type="transmembrane region" description="Helical" evidence="5">
    <location>
        <begin position="214"/>
        <end position="234"/>
    </location>
</feature>
<dbReference type="EMBL" id="LT629757">
    <property type="protein sequence ID" value="SDS73436.1"/>
    <property type="molecule type" value="Genomic_DNA"/>
</dbReference>
<evidence type="ECO:0000256" key="5">
    <source>
        <dbReference type="SAM" id="Phobius"/>
    </source>
</evidence>
<feature type="transmembrane region" description="Helical" evidence="5">
    <location>
        <begin position="188"/>
        <end position="208"/>
    </location>
</feature>
<feature type="transmembrane region" description="Helical" evidence="5">
    <location>
        <begin position="99"/>
        <end position="116"/>
    </location>
</feature>
<organism evidence="7 8">
    <name type="scientific">Nocardioides scoriae</name>
    <dbReference type="NCBI Taxonomy" id="642780"/>
    <lineage>
        <taxon>Bacteria</taxon>
        <taxon>Bacillati</taxon>
        <taxon>Actinomycetota</taxon>
        <taxon>Actinomycetes</taxon>
        <taxon>Propionibacteriales</taxon>
        <taxon>Nocardioidaceae</taxon>
        <taxon>Nocardioides</taxon>
    </lineage>
</organism>
<evidence type="ECO:0000313" key="8">
    <source>
        <dbReference type="Proteomes" id="UP000198859"/>
    </source>
</evidence>
<dbReference type="InterPro" id="IPR011701">
    <property type="entry name" value="MFS"/>
</dbReference>